<evidence type="ECO:0000313" key="1">
    <source>
        <dbReference type="EMBL" id="JAD37338.1"/>
    </source>
</evidence>
<reference evidence="1" key="2">
    <citation type="journal article" date="2015" name="Data Brief">
        <title>Shoot transcriptome of the giant reed, Arundo donax.</title>
        <authorList>
            <person name="Barrero R.A."/>
            <person name="Guerrero F.D."/>
            <person name="Moolhuijzen P."/>
            <person name="Goolsby J.A."/>
            <person name="Tidwell J."/>
            <person name="Bellgard S.E."/>
            <person name="Bellgard M.I."/>
        </authorList>
    </citation>
    <scope>NUCLEOTIDE SEQUENCE</scope>
    <source>
        <tissue evidence="1">Shoot tissue taken approximately 20 cm above the soil surface</tissue>
    </source>
</reference>
<proteinExistence type="predicted"/>
<protein>
    <submittedName>
        <fullName evidence="1">Uncharacterized protein</fullName>
    </submittedName>
</protein>
<dbReference type="EMBL" id="GBRH01260557">
    <property type="protein sequence ID" value="JAD37338.1"/>
    <property type="molecule type" value="Transcribed_RNA"/>
</dbReference>
<reference evidence="1" key="1">
    <citation type="submission" date="2014-09" db="EMBL/GenBank/DDBJ databases">
        <authorList>
            <person name="Magalhaes I.L.F."/>
            <person name="Oliveira U."/>
            <person name="Santos F.R."/>
            <person name="Vidigal T.H.D.A."/>
            <person name="Brescovit A.D."/>
            <person name="Santos A.J."/>
        </authorList>
    </citation>
    <scope>NUCLEOTIDE SEQUENCE</scope>
    <source>
        <tissue evidence="1">Shoot tissue taken approximately 20 cm above the soil surface</tissue>
    </source>
</reference>
<accession>A0A0A8ZI19</accession>
<dbReference type="AlphaFoldDB" id="A0A0A8ZI19"/>
<name>A0A0A8ZI19_ARUDO</name>
<sequence>MLVRPNAASSGLDWLQPWEREELVYFCLFLCEEGENMGR</sequence>
<organism evidence="1">
    <name type="scientific">Arundo donax</name>
    <name type="common">Giant reed</name>
    <name type="synonym">Donax arundinaceus</name>
    <dbReference type="NCBI Taxonomy" id="35708"/>
    <lineage>
        <taxon>Eukaryota</taxon>
        <taxon>Viridiplantae</taxon>
        <taxon>Streptophyta</taxon>
        <taxon>Embryophyta</taxon>
        <taxon>Tracheophyta</taxon>
        <taxon>Spermatophyta</taxon>
        <taxon>Magnoliopsida</taxon>
        <taxon>Liliopsida</taxon>
        <taxon>Poales</taxon>
        <taxon>Poaceae</taxon>
        <taxon>PACMAD clade</taxon>
        <taxon>Arundinoideae</taxon>
        <taxon>Arundineae</taxon>
        <taxon>Arundo</taxon>
    </lineage>
</organism>